<dbReference type="AlphaFoldDB" id="A0AAX4HAF2"/>
<keyword evidence="1" id="KW-0560">Oxidoreductase</keyword>
<dbReference type="Gene3D" id="3.20.20.100">
    <property type="entry name" value="NADP-dependent oxidoreductase domain"/>
    <property type="match status" value="1"/>
</dbReference>
<dbReference type="InterPro" id="IPR023210">
    <property type="entry name" value="NADP_OxRdtase_dom"/>
</dbReference>
<dbReference type="CDD" id="cd19077">
    <property type="entry name" value="AKR_AKR8A1-2"/>
    <property type="match status" value="1"/>
</dbReference>
<name>A0AAX4HAF2_9ASCO</name>
<dbReference type="SUPFAM" id="SSF51430">
    <property type="entry name" value="NAD(P)-linked oxidoreductase"/>
    <property type="match status" value="1"/>
</dbReference>
<evidence type="ECO:0000313" key="4">
    <source>
        <dbReference type="Proteomes" id="UP001338582"/>
    </source>
</evidence>
<organism evidence="3 4">
    <name type="scientific">Australozyma saopauloensis</name>
    <dbReference type="NCBI Taxonomy" id="291208"/>
    <lineage>
        <taxon>Eukaryota</taxon>
        <taxon>Fungi</taxon>
        <taxon>Dikarya</taxon>
        <taxon>Ascomycota</taxon>
        <taxon>Saccharomycotina</taxon>
        <taxon>Pichiomycetes</taxon>
        <taxon>Metschnikowiaceae</taxon>
        <taxon>Australozyma</taxon>
    </lineage>
</organism>
<dbReference type="InterPro" id="IPR050791">
    <property type="entry name" value="Aldo-Keto_reductase"/>
</dbReference>
<dbReference type="InterPro" id="IPR036812">
    <property type="entry name" value="NAD(P)_OxRdtase_dom_sf"/>
</dbReference>
<accession>A0AAX4HAF2</accession>
<dbReference type="Pfam" id="PF00248">
    <property type="entry name" value="Aldo_ket_red"/>
    <property type="match status" value="1"/>
</dbReference>
<protein>
    <recommendedName>
        <fullName evidence="2">NADP-dependent oxidoreductase domain-containing protein</fullName>
    </recommendedName>
</protein>
<dbReference type="GO" id="GO:0005737">
    <property type="term" value="C:cytoplasm"/>
    <property type="evidence" value="ECO:0007669"/>
    <property type="project" value="TreeGrafter"/>
</dbReference>
<dbReference type="PANTHER" id="PTHR43625:SF78">
    <property type="entry name" value="PYRIDOXAL REDUCTASE-RELATED"/>
    <property type="match status" value="1"/>
</dbReference>
<dbReference type="GeneID" id="88173922"/>
<dbReference type="EMBL" id="CP138896">
    <property type="protein sequence ID" value="WPK25538.1"/>
    <property type="molecule type" value="Genomic_DNA"/>
</dbReference>
<evidence type="ECO:0000259" key="2">
    <source>
        <dbReference type="Pfam" id="PF00248"/>
    </source>
</evidence>
<dbReference type="RefSeq" id="XP_062877920.1">
    <property type="nucleotide sequence ID" value="XM_063021850.1"/>
</dbReference>
<evidence type="ECO:0000256" key="1">
    <source>
        <dbReference type="ARBA" id="ARBA00023002"/>
    </source>
</evidence>
<dbReference type="PANTHER" id="PTHR43625">
    <property type="entry name" value="AFLATOXIN B1 ALDEHYDE REDUCTASE"/>
    <property type="match status" value="1"/>
</dbReference>
<keyword evidence="4" id="KW-1185">Reference proteome</keyword>
<dbReference type="GO" id="GO:0016491">
    <property type="term" value="F:oxidoreductase activity"/>
    <property type="evidence" value="ECO:0007669"/>
    <property type="project" value="UniProtKB-KW"/>
</dbReference>
<feature type="domain" description="NADP-dependent oxidoreductase" evidence="2">
    <location>
        <begin position="7"/>
        <end position="321"/>
    </location>
</feature>
<sequence length="341" mass="38272">MSIPGKFGFGTMSLTWTPTPAPLEQALETMHYSASKYGVRFFNGGEFYGPDLNNILILAEFWKAYHKEFPDLTISIKGGCDLKTLAPDGSKPSIKRSVDNILKFFPREMNPRPKLIFEMARVDKTVPYDETIGFIKTHVDAGEIDGISLSEVGIDSIRKALSVSPIQFVELELSLICQDILDNGILRELSEQNITVVAYSPLGRGFLTERTANDFDSFYKLCRREGDVRGMIDKFSEKNYWGNTKFAAKLQEFAHKKNTTLEVLALSWILALSENTDLYGIKKIAKVVPIPSGSTPEKVDANLGLVVDLTHDDLEEIAQIAKNYPIQGYRYNAHHKAFEFA</sequence>
<dbReference type="Proteomes" id="UP001338582">
    <property type="component" value="Chromosome 3"/>
</dbReference>
<dbReference type="KEGG" id="asau:88173922"/>
<gene>
    <name evidence="3" type="ORF">PUMCH_002858</name>
</gene>
<proteinExistence type="predicted"/>
<reference evidence="3 4" key="1">
    <citation type="submission" date="2023-10" db="EMBL/GenBank/DDBJ databases">
        <title>Draft Genome Sequence of Candida saopaulonensis from a very Premature Infant with Sepsis.</title>
        <authorList>
            <person name="Ning Y."/>
            <person name="Dai R."/>
            <person name="Xiao M."/>
            <person name="Xu Y."/>
            <person name="Yan Q."/>
            <person name="Zhang L."/>
        </authorList>
    </citation>
    <scope>NUCLEOTIDE SEQUENCE [LARGE SCALE GENOMIC DNA]</scope>
    <source>
        <strain evidence="3 4">19XY460</strain>
    </source>
</reference>
<evidence type="ECO:0000313" key="3">
    <source>
        <dbReference type="EMBL" id="WPK25538.1"/>
    </source>
</evidence>